<keyword evidence="4" id="KW-1185">Reference proteome</keyword>
<sequence>MEIWRKIRKRCFLLGVICLIGTSAAGCGNKLSDKFDEEEVKEAAETMINQVNSGELKDVYENTFAPVMRQGIEYEQLQENLDYVFDKLGEFESYEKISVVGGQDKDTETPYAVVVLLAKYEEGKAQYTVTFDTGMKCIGFYVK</sequence>
<accession>A0ABR7FAU2</accession>
<dbReference type="Pfam" id="PF13026">
    <property type="entry name" value="DUF3887"/>
    <property type="match status" value="1"/>
</dbReference>
<dbReference type="Proteomes" id="UP000654573">
    <property type="component" value="Unassembled WGS sequence"/>
</dbReference>
<feature type="domain" description="DUF3887" evidence="2">
    <location>
        <begin position="44"/>
        <end position="140"/>
    </location>
</feature>
<evidence type="ECO:0000256" key="1">
    <source>
        <dbReference type="SAM" id="SignalP"/>
    </source>
</evidence>
<dbReference type="EMBL" id="JACOOU010000003">
    <property type="protein sequence ID" value="MBC5672311.1"/>
    <property type="molecule type" value="Genomic_DNA"/>
</dbReference>
<protein>
    <submittedName>
        <fullName evidence="3">DUF3887 domain-containing protein</fullName>
    </submittedName>
</protein>
<feature type="signal peptide" evidence="1">
    <location>
        <begin position="1"/>
        <end position="25"/>
    </location>
</feature>
<dbReference type="InterPro" id="IPR024981">
    <property type="entry name" value="DUF3887"/>
</dbReference>
<comment type="caution">
    <text evidence="3">The sequence shown here is derived from an EMBL/GenBank/DDBJ whole genome shotgun (WGS) entry which is preliminary data.</text>
</comment>
<dbReference type="Gene3D" id="3.10.450.590">
    <property type="match status" value="1"/>
</dbReference>
<organism evidence="3 4">
    <name type="scientific">Blautia celeris</name>
    <dbReference type="NCBI Taxonomy" id="2763026"/>
    <lineage>
        <taxon>Bacteria</taxon>
        <taxon>Bacillati</taxon>
        <taxon>Bacillota</taxon>
        <taxon>Clostridia</taxon>
        <taxon>Lachnospirales</taxon>
        <taxon>Lachnospiraceae</taxon>
        <taxon>Blautia</taxon>
    </lineage>
</organism>
<proteinExistence type="predicted"/>
<feature type="chain" id="PRO_5045281890" evidence="1">
    <location>
        <begin position="26"/>
        <end position="143"/>
    </location>
</feature>
<dbReference type="RefSeq" id="WP_054352375.1">
    <property type="nucleotide sequence ID" value="NZ_JACOOU010000003.1"/>
</dbReference>
<evidence type="ECO:0000313" key="3">
    <source>
        <dbReference type="EMBL" id="MBC5672311.1"/>
    </source>
</evidence>
<gene>
    <name evidence="3" type="ORF">H8S76_08610</name>
</gene>
<dbReference type="PROSITE" id="PS51257">
    <property type="entry name" value="PROKAR_LIPOPROTEIN"/>
    <property type="match status" value="1"/>
</dbReference>
<name>A0ABR7FAU2_9FIRM</name>
<keyword evidence="1" id="KW-0732">Signal</keyword>
<evidence type="ECO:0000259" key="2">
    <source>
        <dbReference type="Pfam" id="PF13026"/>
    </source>
</evidence>
<reference evidence="3 4" key="1">
    <citation type="submission" date="2020-08" db="EMBL/GenBank/DDBJ databases">
        <title>Genome public.</title>
        <authorList>
            <person name="Liu C."/>
            <person name="Sun Q."/>
        </authorList>
    </citation>
    <scope>NUCLEOTIDE SEQUENCE [LARGE SCALE GENOMIC DNA]</scope>
    <source>
        <strain evidence="3 4">NSJ-34</strain>
    </source>
</reference>
<evidence type="ECO:0000313" key="4">
    <source>
        <dbReference type="Proteomes" id="UP000654573"/>
    </source>
</evidence>